<sequence length="84" mass="9185">MRQRVDWKSFETSLETQYLGSSFETAADVEASANLVVEKIKEAQIRAMTLLPSSTSRRGDLPRASRGSCGSRAGCINYGRAARS</sequence>
<dbReference type="Proteomes" id="UP000299102">
    <property type="component" value="Unassembled WGS sequence"/>
</dbReference>
<accession>A0A4C1WDL7</accession>
<name>A0A4C1WDL7_EUMVA</name>
<reference evidence="1 2" key="1">
    <citation type="journal article" date="2019" name="Commun. Biol.">
        <title>The bagworm genome reveals a unique fibroin gene that provides high tensile strength.</title>
        <authorList>
            <person name="Kono N."/>
            <person name="Nakamura H."/>
            <person name="Ohtoshi R."/>
            <person name="Tomita M."/>
            <person name="Numata K."/>
            <person name="Arakawa K."/>
        </authorList>
    </citation>
    <scope>NUCLEOTIDE SEQUENCE [LARGE SCALE GENOMIC DNA]</scope>
</reference>
<comment type="caution">
    <text evidence="1">The sequence shown here is derived from an EMBL/GenBank/DDBJ whole genome shotgun (WGS) entry which is preliminary data.</text>
</comment>
<proteinExistence type="predicted"/>
<protein>
    <submittedName>
        <fullName evidence="1">Uncharacterized protein</fullName>
    </submittedName>
</protein>
<keyword evidence="2" id="KW-1185">Reference proteome</keyword>
<evidence type="ECO:0000313" key="2">
    <source>
        <dbReference type="Proteomes" id="UP000299102"/>
    </source>
</evidence>
<dbReference type="AlphaFoldDB" id="A0A4C1WDL7"/>
<dbReference type="OrthoDB" id="412981at2759"/>
<dbReference type="EMBL" id="BGZK01000538">
    <property type="protein sequence ID" value="GBP49143.1"/>
    <property type="molecule type" value="Genomic_DNA"/>
</dbReference>
<gene>
    <name evidence="1" type="ORF">EVAR_80811_1</name>
</gene>
<evidence type="ECO:0000313" key="1">
    <source>
        <dbReference type="EMBL" id="GBP49143.1"/>
    </source>
</evidence>
<organism evidence="1 2">
    <name type="scientific">Eumeta variegata</name>
    <name type="common">Bagworm moth</name>
    <name type="synonym">Eumeta japonica</name>
    <dbReference type="NCBI Taxonomy" id="151549"/>
    <lineage>
        <taxon>Eukaryota</taxon>
        <taxon>Metazoa</taxon>
        <taxon>Ecdysozoa</taxon>
        <taxon>Arthropoda</taxon>
        <taxon>Hexapoda</taxon>
        <taxon>Insecta</taxon>
        <taxon>Pterygota</taxon>
        <taxon>Neoptera</taxon>
        <taxon>Endopterygota</taxon>
        <taxon>Lepidoptera</taxon>
        <taxon>Glossata</taxon>
        <taxon>Ditrysia</taxon>
        <taxon>Tineoidea</taxon>
        <taxon>Psychidae</taxon>
        <taxon>Oiketicinae</taxon>
        <taxon>Eumeta</taxon>
    </lineage>
</organism>